<dbReference type="OrthoDB" id="6508244at2759"/>
<dbReference type="AlphaFoldDB" id="A0A7M7JPZ1"/>
<feature type="compositionally biased region" description="Low complexity" evidence="1">
    <location>
        <begin position="300"/>
        <end position="321"/>
    </location>
</feature>
<feature type="compositionally biased region" description="Basic and acidic residues" evidence="1">
    <location>
        <begin position="322"/>
        <end position="341"/>
    </location>
</feature>
<feature type="compositionally biased region" description="Basic and acidic residues" evidence="1">
    <location>
        <begin position="263"/>
        <end position="279"/>
    </location>
</feature>
<dbReference type="EnsemblMetazoa" id="XM_022798746">
    <property type="protein sequence ID" value="XP_022654481"/>
    <property type="gene ID" value="LOC111247613"/>
</dbReference>
<reference evidence="2" key="1">
    <citation type="submission" date="2021-01" db="UniProtKB">
        <authorList>
            <consortium name="EnsemblMetazoa"/>
        </authorList>
    </citation>
    <scope>IDENTIFICATION</scope>
</reference>
<accession>A0A7M7JPZ1</accession>
<dbReference type="InParanoid" id="A0A7M7JPZ1"/>
<feature type="region of interest" description="Disordered" evidence="1">
    <location>
        <begin position="361"/>
        <end position="381"/>
    </location>
</feature>
<dbReference type="RefSeq" id="XP_022654481.1">
    <property type="nucleotide sequence ID" value="XM_022798746.1"/>
</dbReference>
<proteinExistence type="predicted"/>
<feature type="region of interest" description="Disordered" evidence="1">
    <location>
        <begin position="251"/>
        <end position="341"/>
    </location>
</feature>
<protein>
    <submittedName>
        <fullName evidence="2">Uncharacterized protein</fullName>
    </submittedName>
</protein>
<name>A0A7M7JPZ1_VARDE</name>
<sequence>MSSAKVMSANISTLALHRFNPRDAGFTGSWRELPLAAQDILQARVFDGPGGYVKHDLIFPRPPLQAVEDNLNKWHKNMVQDLQKNCGRRGTITSAPIGMKSPFWSSDKKKSWKSPNGYVNLEDSPNPVNQSMLSAPQPPPRQELPVVSTITNNYATLAAAERSQLSTQAGISVAATVADIQRKTVEQTRQKPSRCHDRKVSMRGAAPDTMSLPSLRKPLVAHRATGAMASSSGLGPLSQWQLTGENYIDSEQRKRHRAALAPRRNEDHFVSSSSKENRRVMYSCGPLGGTWETTHSGHTSPDSPGSVASSSPNSLASSSMADVEKPLRKPREERSTVFDRTVRIPRKKLVLDGPLHATSYAHWNSQVFPPPPGNATNGSSD</sequence>
<keyword evidence="3" id="KW-1185">Reference proteome</keyword>
<dbReference type="Proteomes" id="UP000594260">
    <property type="component" value="Unplaced"/>
</dbReference>
<evidence type="ECO:0000313" key="2">
    <source>
        <dbReference type="EnsemblMetazoa" id="XP_022654481"/>
    </source>
</evidence>
<dbReference type="GeneID" id="111247613"/>
<feature type="compositionally biased region" description="Basic and acidic residues" evidence="1">
    <location>
        <begin position="186"/>
        <end position="200"/>
    </location>
</feature>
<evidence type="ECO:0000313" key="3">
    <source>
        <dbReference type="Proteomes" id="UP000594260"/>
    </source>
</evidence>
<feature type="region of interest" description="Disordered" evidence="1">
    <location>
        <begin position="186"/>
        <end position="212"/>
    </location>
</feature>
<dbReference type="KEGG" id="vde:111247613"/>
<evidence type="ECO:0000256" key="1">
    <source>
        <dbReference type="SAM" id="MobiDB-lite"/>
    </source>
</evidence>
<organism evidence="2 3">
    <name type="scientific">Varroa destructor</name>
    <name type="common">Honeybee mite</name>
    <dbReference type="NCBI Taxonomy" id="109461"/>
    <lineage>
        <taxon>Eukaryota</taxon>
        <taxon>Metazoa</taxon>
        <taxon>Ecdysozoa</taxon>
        <taxon>Arthropoda</taxon>
        <taxon>Chelicerata</taxon>
        <taxon>Arachnida</taxon>
        <taxon>Acari</taxon>
        <taxon>Parasitiformes</taxon>
        <taxon>Mesostigmata</taxon>
        <taxon>Gamasina</taxon>
        <taxon>Dermanyssoidea</taxon>
        <taxon>Varroidae</taxon>
        <taxon>Varroa</taxon>
    </lineage>
</organism>